<organism evidence="3 4">
    <name type="scientific">Leptidea sinapis</name>
    <dbReference type="NCBI Taxonomy" id="189913"/>
    <lineage>
        <taxon>Eukaryota</taxon>
        <taxon>Metazoa</taxon>
        <taxon>Ecdysozoa</taxon>
        <taxon>Arthropoda</taxon>
        <taxon>Hexapoda</taxon>
        <taxon>Insecta</taxon>
        <taxon>Pterygota</taxon>
        <taxon>Neoptera</taxon>
        <taxon>Endopterygota</taxon>
        <taxon>Lepidoptera</taxon>
        <taxon>Glossata</taxon>
        <taxon>Ditrysia</taxon>
        <taxon>Papilionoidea</taxon>
        <taxon>Pieridae</taxon>
        <taxon>Dismorphiinae</taxon>
        <taxon>Leptidea</taxon>
    </lineage>
</organism>
<evidence type="ECO:0000313" key="4">
    <source>
        <dbReference type="Proteomes" id="UP000324832"/>
    </source>
</evidence>
<feature type="transmembrane region" description="Helical" evidence="2">
    <location>
        <begin position="20"/>
        <end position="45"/>
    </location>
</feature>
<evidence type="ECO:0000256" key="1">
    <source>
        <dbReference type="SAM" id="MobiDB-lite"/>
    </source>
</evidence>
<sequence length="83" mass="9793">MNNNDFLVYFVSLLNEMKEVILAVITFLCSVFLVFVFVLFCWYIVWKCCLSKFRFVRELIGGMSETPPSSEARQPKLKKTRKE</sequence>
<dbReference type="EMBL" id="FZQP02006665">
    <property type="protein sequence ID" value="VVD03212.1"/>
    <property type="molecule type" value="Genomic_DNA"/>
</dbReference>
<keyword evidence="2" id="KW-0812">Transmembrane</keyword>
<keyword evidence="4" id="KW-1185">Reference proteome</keyword>
<dbReference type="Pfam" id="PF15938">
    <property type="entry name" value="DUF4750"/>
    <property type="match status" value="1"/>
</dbReference>
<dbReference type="AlphaFoldDB" id="A0A5E4QYR1"/>
<proteinExistence type="predicted"/>
<feature type="region of interest" description="Disordered" evidence="1">
    <location>
        <begin position="62"/>
        <end position="83"/>
    </location>
</feature>
<dbReference type="Proteomes" id="UP000324832">
    <property type="component" value="Unassembled WGS sequence"/>
</dbReference>
<keyword evidence="2" id="KW-0472">Membrane</keyword>
<accession>A0A5E4QYR1</accession>
<keyword evidence="2" id="KW-1133">Transmembrane helix</keyword>
<name>A0A5E4QYR1_9NEOP</name>
<gene>
    <name evidence="3" type="ORF">LSINAPIS_LOCUS13247</name>
</gene>
<dbReference type="PANTHER" id="PTHR36877:SF1">
    <property type="entry name" value="SMALL INTEGRAL MEMBRANE PROTEIN 13"/>
    <property type="match status" value="1"/>
</dbReference>
<dbReference type="PANTHER" id="PTHR36877">
    <property type="entry name" value="SMALL INTEGRAL MEMBRANE PROTEIN 13"/>
    <property type="match status" value="1"/>
</dbReference>
<evidence type="ECO:0000313" key="3">
    <source>
        <dbReference type="EMBL" id="VVD03212.1"/>
    </source>
</evidence>
<evidence type="ECO:0008006" key="5">
    <source>
        <dbReference type="Google" id="ProtNLM"/>
    </source>
</evidence>
<reference evidence="3 4" key="1">
    <citation type="submission" date="2017-07" db="EMBL/GenBank/DDBJ databases">
        <authorList>
            <person name="Talla V."/>
            <person name="Backstrom N."/>
        </authorList>
    </citation>
    <scope>NUCLEOTIDE SEQUENCE [LARGE SCALE GENOMIC DNA]</scope>
</reference>
<protein>
    <recommendedName>
        <fullName evidence="5">Small integral membrane protein 13</fullName>
    </recommendedName>
</protein>
<evidence type="ECO:0000256" key="2">
    <source>
        <dbReference type="SAM" id="Phobius"/>
    </source>
</evidence>
<dbReference type="InterPro" id="IPR031851">
    <property type="entry name" value="DUF4750"/>
</dbReference>